<comment type="caution">
    <text evidence="1">The sequence shown here is derived from an EMBL/GenBank/DDBJ whole genome shotgun (WGS) entry which is preliminary data.</text>
</comment>
<gene>
    <name evidence="1" type="ORF">LCGC14_2460810</name>
</gene>
<dbReference type="AlphaFoldDB" id="A0A0F9E762"/>
<feature type="non-terminal residue" evidence="1">
    <location>
        <position position="44"/>
    </location>
</feature>
<name>A0A0F9E762_9ZZZZ</name>
<proteinExistence type="predicted"/>
<dbReference type="EMBL" id="LAZR01038310">
    <property type="protein sequence ID" value="KKL19908.1"/>
    <property type="molecule type" value="Genomic_DNA"/>
</dbReference>
<evidence type="ECO:0000313" key="1">
    <source>
        <dbReference type="EMBL" id="KKL19908.1"/>
    </source>
</evidence>
<reference evidence="1" key="1">
    <citation type="journal article" date="2015" name="Nature">
        <title>Complex archaea that bridge the gap between prokaryotes and eukaryotes.</title>
        <authorList>
            <person name="Spang A."/>
            <person name="Saw J.H."/>
            <person name="Jorgensen S.L."/>
            <person name="Zaremba-Niedzwiedzka K."/>
            <person name="Martijn J."/>
            <person name="Lind A.E."/>
            <person name="van Eijk R."/>
            <person name="Schleper C."/>
            <person name="Guy L."/>
            <person name="Ettema T.J."/>
        </authorList>
    </citation>
    <scope>NUCLEOTIDE SEQUENCE</scope>
</reference>
<organism evidence="1">
    <name type="scientific">marine sediment metagenome</name>
    <dbReference type="NCBI Taxonomy" id="412755"/>
    <lineage>
        <taxon>unclassified sequences</taxon>
        <taxon>metagenomes</taxon>
        <taxon>ecological metagenomes</taxon>
    </lineage>
</organism>
<accession>A0A0F9E762</accession>
<sequence>MGRLADLVVGIRGDTKQFEDAIKRSEKTLLAFGKSAARIGRSLT</sequence>
<protein>
    <submittedName>
        <fullName evidence="1">Uncharacterized protein</fullName>
    </submittedName>
</protein>